<dbReference type="CDD" id="cd03015">
    <property type="entry name" value="PRX_Typ2cys"/>
    <property type="match status" value="1"/>
</dbReference>
<dbReference type="InterPro" id="IPR036249">
    <property type="entry name" value="Thioredoxin-like_sf"/>
</dbReference>
<dbReference type="GO" id="GO:0006979">
    <property type="term" value="P:response to oxidative stress"/>
    <property type="evidence" value="ECO:0007669"/>
    <property type="project" value="TreeGrafter"/>
</dbReference>
<dbReference type="GO" id="GO:0008379">
    <property type="term" value="F:thioredoxin peroxidase activity"/>
    <property type="evidence" value="ECO:0007669"/>
    <property type="project" value="TreeGrafter"/>
</dbReference>
<evidence type="ECO:0000313" key="7">
    <source>
        <dbReference type="EMBL" id="JAG31116.1"/>
    </source>
</evidence>
<comment type="similarity">
    <text evidence="1">Belongs to the peroxiredoxin family. AhpC/Prx1 subfamily.</text>
</comment>
<dbReference type="EMBL" id="GBHO01012488">
    <property type="protein sequence ID" value="JAG31116.1"/>
    <property type="molecule type" value="Transcribed_RNA"/>
</dbReference>
<comment type="catalytic activity">
    <reaction evidence="4">
        <text>a hydroperoxide + [thioredoxin]-dithiol = an alcohol + [thioredoxin]-disulfide + H2O</text>
        <dbReference type="Rhea" id="RHEA:62620"/>
        <dbReference type="Rhea" id="RHEA-COMP:10698"/>
        <dbReference type="Rhea" id="RHEA-COMP:10700"/>
        <dbReference type="ChEBI" id="CHEBI:15377"/>
        <dbReference type="ChEBI" id="CHEBI:29950"/>
        <dbReference type="ChEBI" id="CHEBI:30879"/>
        <dbReference type="ChEBI" id="CHEBI:35924"/>
        <dbReference type="ChEBI" id="CHEBI:50058"/>
        <dbReference type="EC" id="1.11.1.24"/>
    </reaction>
</comment>
<dbReference type="PROSITE" id="PS51352">
    <property type="entry name" value="THIOREDOXIN_2"/>
    <property type="match status" value="1"/>
</dbReference>
<dbReference type="EMBL" id="GBHO01035901">
    <property type="protein sequence ID" value="JAG07703.1"/>
    <property type="molecule type" value="Transcribed_RNA"/>
</dbReference>
<evidence type="ECO:0000313" key="6">
    <source>
        <dbReference type="EMBL" id="JAG07703.1"/>
    </source>
</evidence>
<dbReference type="Gene3D" id="3.40.30.10">
    <property type="entry name" value="Glutaredoxin"/>
    <property type="match status" value="1"/>
</dbReference>
<protein>
    <recommendedName>
        <fullName evidence="2">thioredoxin-dependent peroxiredoxin</fullName>
        <ecNumber evidence="2">1.11.1.24</ecNumber>
    </recommendedName>
</protein>
<evidence type="ECO:0000256" key="3">
    <source>
        <dbReference type="ARBA" id="ARBA00023002"/>
    </source>
</evidence>
<dbReference type="SUPFAM" id="SSF52833">
    <property type="entry name" value="Thioredoxin-like"/>
    <property type="match status" value="1"/>
</dbReference>
<dbReference type="InterPro" id="IPR000866">
    <property type="entry name" value="AhpC/TSA"/>
</dbReference>
<dbReference type="InterPro" id="IPR013766">
    <property type="entry name" value="Thioredoxin_domain"/>
</dbReference>
<dbReference type="PANTHER" id="PTHR10681">
    <property type="entry name" value="THIOREDOXIN PEROXIDASE"/>
    <property type="match status" value="1"/>
</dbReference>
<reference evidence="7" key="1">
    <citation type="journal article" date="2014" name="PLoS ONE">
        <title>Transcriptome-Based Identification of ABC Transporters in the Western Tarnished Plant Bug Lygus hesperus.</title>
        <authorList>
            <person name="Hull J.J."/>
            <person name="Chaney K."/>
            <person name="Geib S.M."/>
            <person name="Fabrick J.A."/>
            <person name="Brent C.S."/>
            <person name="Walsh D."/>
            <person name="Lavine L.C."/>
        </authorList>
    </citation>
    <scope>NUCLEOTIDE SEQUENCE</scope>
</reference>
<feature type="domain" description="Thioredoxin" evidence="5">
    <location>
        <begin position="211"/>
        <end position="369"/>
    </location>
</feature>
<dbReference type="GO" id="GO:0042744">
    <property type="term" value="P:hydrogen peroxide catabolic process"/>
    <property type="evidence" value="ECO:0007669"/>
    <property type="project" value="TreeGrafter"/>
</dbReference>
<proteinExistence type="inferred from homology"/>
<dbReference type="PANTHER" id="PTHR10681:SF128">
    <property type="entry name" value="THIOREDOXIN-DEPENDENT PEROXIDE REDUCTASE, MITOCHONDRIAL"/>
    <property type="match status" value="1"/>
</dbReference>
<dbReference type="GO" id="GO:0045454">
    <property type="term" value="P:cell redox homeostasis"/>
    <property type="evidence" value="ECO:0007669"/>
    <property type="project" value="TreeGrafter"/>
</dbReference>
<accession>A0A0A9YHN6</accession>
<evidence type="ECO:0000256" key="1">
    <source>
        <dbReference type="ARBA" id="ARBA00009796"/>
    </source>
</evidence>
<evidence type="ECO:0000256" key="2">
    <source>
        <dbReference type="ARBA" id="ARBA00013017"/>
    </source>
</evidence>
<evidence type="ECO:0000256" key="4">
    <source>
        <dbReference type="ARBA" id="ARBA00049091"/>
    </source>
</evidence>
<name>A0A0A9YHN6_LYGHE</name>
<dbReference type="EC" id="1.11.1.24" evidence="2"/>
<dbReference type="InterPro" id="IPR050217">
    <property type="entry name" value="Peroxiredoxin"/>
</dbReference>
<keyword evidence="3" id="KW-0560">Oxidoreductase</keyword>
<dbReference type="GO" id="GO:0033554">
    <property type="term" value="P:cellular response to stress"/>
    <property type="evidence" value="ECO:0007669"/>
    <property type="project" value="TreeGrafter"/>
</dbReference>
<reference evidence="7" key="2">
    <citation type="submission" date="2014-07" db="EMBL/GenBank/DDBJ databases">
        <authorList>
            <person name="Hull J."/>
        </authorList>
    </citation>
    <scope>NUCLEOTIDE SEQUENCE</scope>
</reference>
<dbReference type="GO" id="GO:0005829">
    <property type="term" value="C:cytosol"/>
    <property type="evidence" value="ECO:0007669"/>
    <property type="project" value="TreeGrafter"/>
</dbReference>
<gene>
    <name evidence="7" type="primary">PRDX4_1</name>
    <name evidence="6" type="synonym">PRDX4_2</name>
    <name evidence="6" type="ORF">CM83_88984</name>
    <name evidence="7" type="ORF">CM83_88989</name>
</gene>
<evidence type="ECO:0000259" key="5">
    <source>
        <dbReference type="PROSITE" id="PS51352"/>
    </source>
</evidence>
<organism evidence="7">
    <name type="scientific">Lygus hesperus</name>
    <name type="common">Western plant bug</name>
    <dbReference type="NCBI Taxonomy" id="30085"/>
    <lineage>
        <taxon>Eukaryota</taxon>
        <taxon>Metazoa</taxon>
        <taxon>Ecdysozoa</taxon>
        <taxon>Arthropoda</taxon>
        <taxon>Hexapoda</taxon>
        <taxon>Insecta</taxon>
        <taxon>Pterygota</taxon>
        <taxon>Neoptera</taxon>
        <taxon>Paraneoptera</taxon>
        <taxon>Hemiptera</taxon>
        <taxon>Heteroptera</taxon>
        <taxon>Panheteroptera</taxon>
        <taxon>Cimicomorpha</taxon>
        <taxon>Miridae</taxon>
        <taxon>Mirini</taxon>
        <taxon>Lygus</taxon>
    </lineage>
</organism>
<dbReference type="Pfam" id="PF00578">
    <property type="entry name" value="AhpC-TSA"/>
    <property type="match status" value="1"/>
</dbReference>
<sequence length="385" mass="43576">MSSELIGELGSVRIDDEGFENLVETITVSAGQEAQRLKSEDFPRVKGMSRRKVQRYRKAWENVPEFNLWLSAHPDPYKAICQLCDRIMTADITVIRQHAISKKHLIREQTYYQNKQRHVQKAKDVPQNIFDKAVKEAEVDLTESGTASGNDGKQQFIMYRDFEHQYSAEQHENTGDVSAVESYAPGIYVPVQERAVQQPAEASRSSGPSRLFVTKPAPHWKATAIVNGHVTRLDVNDYKGRYVVLFFYAHNFSKVDASEINRLSDRIAEFRNVQTEIVACSTDSHLSHLTWVKKARGEGGVAGTKIPLIADPTHVISKEYGVYVPEKGHNLRAHFVIDRRGILRHMAINDPLIGRGTDELLRIVKALQFSDTVEEPLIADWTPEA</sequence>
<dbReference type="AlphaFoldDB" id="A0A0A9YHN6"/>